<evidence type="ECO:0000313" key="1">
    <source>
        <dbReference type="EMBL" id="CAB4132232.1"/>
    </source>
</evidence>
<gene>
    <name evidence="1" type="ORF">UFOVP139_47</name>
</gene>
<accession>A0A6J5LF35</accession>
<name>A0A6J5LF35_9CAUD</name>
<dbReference type="EMBL" id="LR796259">
    <property type="protein sequence ID" value="CAB4132232.1"/>
    <property type="molecule type" value="Genomic_DNA"/>
</dbReference>
<proteinExistence type="predicted"/>
<protein>
    <submittedName>
        <fullName evidence="1">Uncharacterized protein</fullName>
    </submittedName>
</protein>
<reference evidence="1" key="1">
    <citation type="submission" date="2020-04" db="EMBL/GenBank/DDBJ databases">
        <authorList>
            <person name="Chiriac C."/>
            <person name="Salcher M."/>
            <person name="Ghai R."/>
            <person name="Kavagutti S V."/>
        </authorList>
    </citation>
    <scope>NUCLEOTIDE SEQUENCE</scope>
</reference>
<sequence>MSQAELIINPAVDTGADLSDKLNAWRDAMLSTHMGMNRPDYAVPGTFWMAPVTDIQWHWYMFDGMQDILIARFNINNSNLIVTGASTVSVTDVPPENPTPGDMWFENDTGRLYVNYMNPEDKLQTWVATNRPTGKPPNSARAAIDDKPPVDPVKGDLWYEADTGNLYICYENPYDLKRTWVSATAPLISNAKAAQAAQEQAIKSASMESRITVLEKQLQIALDKLASKA</sequence>
<organism evidence="1">
    <name type="scientific">uncultured Caudovirales phage</name>
    <dbReference type="NCBI Taxonomy" id="2100421"/>
    <lineage>
        <taxon>Viruses</taxon>
        <taxon>Duplodnaviria</taxon>
        <taxon>Heunggongvirae</taxon>
        <taxon>Uroviricota</taxon>
        <taxon>Caudoviricetes</taxon>
        <taxon>Peduoviridae</taxon>
        <taxon>Maltschvirus</taxon>
        <taxon>Maltschvirus maltsch</taxon>
    </lineage>
</organism>